<dbReference type="Proteomes" id="UP000238762">
    <property type="component" value="Unassembled WGS sequence"/>
</dbReference>
<proteinExistence type="predicted"/>
<dbReference type="GO" id="GO:0008800">
    <property type="term" value="F:beta-lactamase activity"/>
    <property type="evidence" value="ECO:0007669"/>
    <property type="project" value="InterPro"/>
</dbReference>
<sequence length="454" mass="50617">MVKKPRPRLNNSRSDIGKDKFQKANDSNKKKQYRPSQLPNPVPPLDNRQSSSTQHPQRRMPINSRERLMFRRRVAQKRKRARLAFVSSLLLLGVTGVAIAINRLFFSTSITPPVASSTVKAPVTVSSLPSIPSPTVTPTPLTRATLVYSPSQPPNFQPSAELQSIVDSAVNLARKKGLPINKLAITLIDAKTNEIAGYRQNEPRYPASVVKMFWLVAFYAQKEAGILVEDATSTKQIYNMIKYSDNDDSAFILDKISDAKSQPTLSREKFKVWLQKRLQVNNFFTKAGYTNLNINQKAYPVYAQNLSSPRGTELQIRQVPNLPQKNLITTNHVARLIYEICFTKQAVSPTASEKMCNLLTRDLKPEAWKKQTQGFHPIYGLLGQAFPNSDITFASKAGGTSTARHDAAFISTKDGQVAYTLAVFGNDSAYSGNGSILPQISRLVFDKMQARQSQ</sequence>
<dbReference type="PANTHER" id="PTHR35333">
    <property type="entry name" value="BETA-LACTAMASE"/>
    <property type="match status" value="1"/>
</dbReference>
<feature type="compositionally biased region" description="Basic and acidic residues" evidence="1">
    <location>
        <begin position="15"/>
        <end position="29"/>
    </location>
</feature>
<keyword evidence="2" id="KW-0472">Membrane</keyword>
<comment type="caution">
    <text evidence="4">The sequence shown here is derived from an EMBL/GenBank/DDBJ whole genome shotgun (WGS) entry which is preliminary data.</text>
</comment>
<evidence type="ECO:0000313" key="4">
    <source>
        <dbReference type="EMBL" id="PSB04866.1"/>
    </source>
</evidence>
<evidence type="ECO:0000259" key="3">
    <source>
        <dbReference type="Pfam" id="PF13354"/>
    </source>
</evidence>
<dbReference type="OrthoDB" id="7510992at2"/>
<dbReference type="PANTHER" id="PTHR35333:SF3">
    <property type="entry name" value="BETA-LACTAMASE-TYPE TRANSPEPTIDASE FOLD CONTAINING PROTEIN"/>
    <property type="match status" value="1"/>
</dbReference>
<protein>
    <recommendedName>
        <fullName evidence="3">Beta-lactamase class A catalytic domain-containing protein</fullName>
    </recommendedName>
</protein>
<dbReference type="Pfam" id="PF13354">
    <property type="entry name" value="Beta-lactamase2"/>
    <property type="match status" value="1"/>
</dbReference>
<feature type="domain" description="Beta-lactamase class A catalytic" evidence="3">
    <location>
        <begin position="279"/>
        <end position="424"/>
    </location>
</feature>
<evidence type="ECO:0000313" key="5">
    <source>
        <dbReference type="Proteomes" id="UP000238762"/>
    </source>
</evidence>
<gene>
    <name evidence="4" type="ORF">C7B64_01895</name>
</gene>
<evidence type="ECO:0000256" key="1">
    <source>
        <dbReference type="SAM" id="MobiDB-lite"/>
    </source>
</evidence>
<feature type="transmembrane region" description="Helical" evidence="2">
    <location>
        <begin position="81"/>
        <end position="101"/>
    </location>
</feature>
<reference evidence="4 5" key="1">
    <citation type="submission" date="2018-02" db="EMBL/GenBank/DDBJ databases">
        <authorList>
            <person name="Cohen D.B."/>
            <person name="Kent A.D."/>
        </authorList>
    </citation>
    <scope>NUCLEOTIDE SEQUENCE [LARGE SCALE GENOMIC DNA]</scope>
    <source>
        <strain evidence="4 5">CCAP 1448/3</strain>
    </source>
</reference>
<dbReference type="AlphaFoldDB" id="A0A2T1C9D0"/>
<evidence type="ECO:0000256" key="2">
    <source>
        <dbReference type="SAM" id="Phobius"/>
    </source>
</evidence>
<dbReference type="InterPro" id="IPR045155">
    <property type="entry name" value="Beta-lactam_cat"/>
</dbReference>
<keyword evidence="2" id="KW-1133">Transmembrane helix</keyword>
<dbReference type="Gene3D" id="3.40.710.10">
    <property type="entry name" value="DD-peptidase/beta-lactamase superfamily"/>
    <property type="match status" value="1"/>
</dbReference>
<keyword evidence="5" id="KW-1185">Reference proteome</keyword>
<reference evidence="4 5" key="2">
    <citation type="submission" date="2018-03" db="EMBL/GenBank/DDBJ databases">
        <title>The ancient ancestry and fast evolution of plastids.</title>
        <authorList>
            <person name="Moore K.R."/>
            <person name="Magnabosco C."/>
            <person name="Momper L."/>
            <person name="Gold D.A."/>
            <person name="Bosak T."/>
            <person name="Fournier G.P."/>
        </authorList>
    </citation>
    <scope>NUCLEOTIDE SEQUENCE [LARGE SCALE GENOMIC DNA]</scope>
    <source>
        <strain evidence="4 5">CCAP 1448/3</strain>
    </source>
</reference>
<dbReference type="GO" id="GO:0030655">
    <property type="term" value="P:beta-lactam antibiotic catabolic process"/>
    <property type="evidence" value="ECO:0007669"/>
    <property type="project" value="InterPro"/>
</dbReference>
<dbReference type="InterPro" id="IPR000871">
    <property type="entry name" value="Beta-lactam_class-A"/>
</dbReference>
<keyword evidence="2" id="KW-0812">Transmembrane</keyword>
<feature type="region of interest" description="Disordered" evidence="1">
    <location>
        <begin position="1"/>
        <end position="65"/>
    </location>
</feature>
<accession>A0A2T1C9D0</accession>
<organism evidence="4 5">
    <name type="scientific">Merismopedia glauca CCAP 1448/3</name>
    <dbReference type="NCBI Taxonomy" id="1296344"/>
    <lineage>
        <taxon>Bacteria</taxon>
        <taxon>Bacillati</taxon>
        <taxon>Cyanobacteriota</taxon>
        <taxon>Cyanophyceae</taxon>
        <taxon>Synechococcales</taxon>
        <taxon>Merismopediaceae</taxon>
        <taxon>Merismopedia</taxon>
    </lineage>
</organism>
<dbReference type="GO" id="GO:0046677">
    <property type="term" value="P:response to antibiotic"/>
    <property type="evidence" value="ECO:0007669"/>
    <property type="project" value="InterPro"/>
</dbReference>
<dbReference type="InterPro" id="IPR012338">
    <property type="entry name" value="Beta-lactam/transpept-like"/>
</dbReference>
<dbReference type="EMBL" id="PVWJ01000006">
    <property type="protein sequence ID" value="PSB04866.1"/>
    <property type="molecule type" value="Genomic_DNA"/>
</dbReference>
<dbReference type="SUPFAM" id="SSF56601">
    <property type="entry name" value="beta-lactamase/transpeptidase-like"/>
    <property type="match status" value="1"/>
</dbReference>
<name>A0A2T1C9D0_9CYAN</name>